<feature type="chain" id="PRO_5009318621" evidence="2">
    <location>
        <begin position="27"/>
        <end position="482"/>
    </location>
</feature>
<feature type="compositionally biased region" description="Polar residues" evidence="1">
    <location>
        <begin position="251"/>
        <end position="260"/>
    </location>
</feature>
<protein>
    <submittedName>
        <fullName evidence="4">Protein kinase domain-containing protein</fullName>
    </submittedName>
</protein>
<name>A0A1I8FCY2_9PLAT</name>
<evidence type="ECO:0000256" key="2">
    <source>
        <dbReference type="SAM" id="SignalP"/>
    </source>
</evidence>
<reference evidence="4" key="1">
    <citation type="submission" date="2016-11" db="UniProtKB">
        <authorList>
            <consortium name="WormBaseParasite"/>
        </authorList>
    </citation>
    <scope>IDENTIFICATION</scope>
</reference>
<feature type="region of interest" description="Disordered" evidence="1">
    <location>
        <begin position="241"/>
        <end position="271"/>
    </location>
</feature>
<accession>A0A1I8FCY2</accession>
<keyword evidence="2" id="KW-0732">Signal</keyword>
<proteinExistence type="predicted"/>
<feature type="compositionally biased region" description="Basic and acidic residues" evidence="1">
    <location>
        <begin position="86"/>
        <end position="100"/>
    </location>
</feature>
<keyword evidence="3" id="KW-1185">Reference proteome</keyword>
<feature type="compositionally biased region" description="Low complexity" evidence="1">
    <location>
        <begin position="101"/>
        <end position="117"/>
    </location>
</feature>
<organism evidence="3 4">
    <name type="scientific">Macrostomum lignano</name>
    <dbReference type="NCBI Taxonomy" id="282301"/>
    <lineage>
        <taxon>Eukaryota</taxon>
        <taxon>Metazoa</taxon>
        <taxon>Spiralia</taxon>
        <taxon>Lophotrochozoa</taxon>
        <taxon>Platyhelminthes</taxon>
        <taxon>Rhabditophora</taxon>
        <taxon>Macrostomorpha</taxon>
        <taxon>Macrostomida</taxon>
        <taxon>Macrostomidae</taxon>
        <taxon>Macrostomum</taxon>
    </lineage>
</organism>
<evidence type="ECO:0000256" key="1">
    <source>
        <dbReference type="SAM" id="MobiDB-lite"/>
    </source>
</evidence>
<dbReference type="WBParaSite" id="maker-unitig_29821-snap-gene-0.2-mRNA-1">
    <property type="protein sequence ID" value="maker-unitig_29821-snap-gene-0.2-mRNA-1"/>
    <property type="gene ID" value="maker-unitig_29821-snap-gene-0.2"/>
</dbReference>
<dbReference type="Proteomes" id="UP000095280">
    <property type="component" value="Unplaced"/>
</dbReference>
<feature type="signal peptide" evidence="2">
    <location>
        <begin position="1"/>
        <end position="26"/>
    </location>
</feature>
<dbReference type="AlphaFoldDB" id="A0A1I8FCY2"/>
<sequence>MATPLTPSIFCWNSLLAAFMLAIMEADIANNRGKDQHTDKEVGRHEGVLQIEHRLYGSAGDSWQASSRRAGRPRRVAAEAQGFGDGEEKAGIPVDDHQDVQHQLQHPEQSESARTPPSRSPPLPSGLVRASHRPPAAERPRRRLPAPVWPSRPCRTFAKNCPLSRRRRHRQRRGCRLRRVGAGRAQLLRNRADLANLPRAVSTGCCGSVGSAKNEVLQIQAGLEGEAAELCWSRRTRRAPARVHQHPVSVQPPSADQRMQPTGRPRRRHISSAAAAAERVMTMRRAGRNYLEGGGRAAAATDRCPPPPHDGPNACIGRRCRAAAAASAVEVGDPNAMVGDESEDEPVLLPLPPLPARRAGACELAAPKRLLPPLTCFLPPALRRLVNDALEMCDACRQPVTERSCAALGSPNTACSAATPSCAASWTARPSTVDVHNRCSLSGRLPTGSKRAKCARLQAAHHAWPGADFEKPGRVLVEQPEL</sequence>
<evidence type="ECO:0000313" key="4">
    <source>
        <dbReference type="WBParaSite" id="maker-unitig_29821-snap-gene-0.2-mRNA-1"/>
    </source>
</evidence>
<feature type="region of interest" description="Disordered" evidence="1">
    <location>
        <begin position="60"/>
        <end position="147"/>
    </location>
</feature>
<evidence type="ECO:0000313" key="3">
    <source>
        <dbReference type="Proteomes" id="UP000095280"/>
    </source>
</evidence>